<sequence length="92" mass="10783">MRKVDSTWKLGIHQQDGQLLTAIFGTKMSIPISTNKPSSGNGETSTQRQRRLEKKRRMRQQKLANETEAERELDYKRRENGEMRAQQQTKHV</sequence>
<evidence type="ECO:0000313" key="2">
    <source>
        <dbReference type="EMBL" id="GBP95289.1"/>
    </source>
</evidence>
<keyword evidence="3" id="KW-1185">Reference proteome</keyword>
<reference evidence="2 3" key="1">
    <citation type="journal article" date="2019" name="Commun. Biol.">
        <title>The bagworm genome reveals a unique fibroin gene that provides high tensile strength.</title>
        <authorList>
            <person name="Kono N."/>
            <person name="Nakamura H."/>
            <person name="Ohtoshi R."/>
            <person name="Tomita M."/>
            <person name="Numata K."/>
            <person name="Arakawa K."/>
        </authorList>
    </citation>
    <scope>NUCLEOTIDE SEQUENCE [LARGE SCALE GENOMIC DNA]</scope>
</reference>
<protein>
    <submittedName>
        <fullName evidence="2">Uncharacterized protein</fullName>
    </submittedName>
</protein>
<feature type="compositionally biased region" description="Polar residues" evidence="1">
    <location>
        <begin position="31"/>
        <end position="46"/>
    </location>
</feature>
<evidence type="ECO:0000256" key="1">
    <source>
        <dbReference type="SAM" id="MobiDB-lite"/>
    </source>
</evidence>
<feature type="compositionally biased region" description="Basic and acidic residues" evidence="1">
    <location>
        <begin position="68"/>
        <end position="82"/>
    </location>
</feature>
<feature type="compositionally biased region" description="Basic residues" evidence="1">
    <location>
        <begin position="48"/>
        <end position="60"/>
    </location>
</feature>
<dbReference type="EMBL" id="BGZK01002609">
    <property type="protein sequence ID" value="GBP95289.1"/>
    <property type="molecule type" value="Genomic_DNA"/>
</dbReference>
<dbReference type="Proteomes" id="UP000299102">
    <property type="component" value="Unassembled WGS sequence"/>
</dbReference>
<feature type="region of interest" description="Disordered" evidence="1">
    <location>
        <begin position="31"/>
        <end position="92"/>
    </location>
</feature>
<name>A0A4C2A7Y5_EUMVA</name>
<dbReference type="AlphaFoldDB" id="A0A4C2A7Y5"/>
<proteinExistence type="predicted"/>
<accession>A0A4C2A7Y5</accession>
<comment type="caution">
    <text evidence="2">The sequence shown here is derived from an EMBL/GenBank/DDBJ whole genome shotgun (WGS) entry which is preliminary data.</text>
</comment>
<evidence type="ECO:0000313" key="3">
    <source>
        <dbReference type="Proteomes" id="UP000299102"/>
    </source>
</evidence>
<gene>
    <name evidence="2" type="ORF">EVAR_97234_1</name>
</gene>
<organism evidence="2 3">
    <name type="scientific">Eumeta variegata</name>
    <name type="common">Bagworm moth</name>
    <name type="synonym">Eumeta japonica</name>
    <dbReference type="NCBI Taxonomy" id="151549"/>
    <lineage>
        <taxon>Eukaryota</taxon>
        <taxon>Metazoa</taxon>
        <taxon>Ecdysozoa</taxon>
        <taxon>Arthropoda</taxon>
        <taxon>Hexapoda</taxon>
        <taxon>Insecta</taxon>
        <taxon>Pterygota</taxon>
        <taxon>Neoptera</taxon>
        <taxon>Endopterygota</taxon>
        <taxon>Lepidoptera</taxon>
        <taxon>Glossata</taxon>
        <taxon>Ditrysia</taxon>
        <taxon>Tineoidea</taxon>
        <taxon>Psychidae</taxon>
        <taxon>Oiketicinae</taxon>
        <taxon>Eumeta</taxon>
    </lineage>
</organism>